<protein>
    <recommendedName>
        <fullName evidence="4">F-box domain-containing protein</fullName>
    </recommendedName>
</protein>
<feature type="compositionally biased region" description="Low complexity" evidence="1">
    <location>
        <begin position="172"/>
        <end position="181"/>
    </location>
</feature>
<feature type="compositionally biased region" description="Low complexity" evidence="1">
    <location>
        <begin position="750"/>
        <end position="759"/>
    </location>
</feature>
<feature type="compositionally biased region" description="Low complexity" evidence="1">
    <location>
        <begin position="711"/>
        <end position="726"/>
    </location>
</feature>
<dbReference type="Proteomes" id="UP000193648">
    <property type="component" value="Unassembled WGS sequence"/>
</dbReference>
<dbReference type="EMBL" id="MCFF01000019">
    <property type="protein sequence ID" value="ORZ15503.1"/>
    <property type="molecule type" value="Genomic_DNA"/>
</dbReference>
<feature type="region of interest" description="Disordered" evidence="1">
    <location>
        <begin position="703"/>
        <end position="759"/>
    </location>
</feature>
<evidence type="ECO:0000313" key="3">
    <source>
        <dbReference type="Proteomes" id="UP000193648"/>
    </source>
</evidence>
<keyword evidence="3" id="KW-1185">Reference proteome</keyword>
<dbReference type="InParanoid" id="A0A1Y2GPQ2"/>
<name>A0A1Y2GPQ2_9FUNG</name>
<organism evidence="2 3">
    <name type="scientific">Lobosporangium transversale</name>
    <dbReference type="NCBI Taxonomy" id="64571"/>
    <lineage>
        <taxon>Eukaryota</taxon>
        <taxon>Fungi</taxon>
        <taxon>Fungi incertae sedis</taxon>
        <taxon>Mucoromycota</taxon>
        <taxon>Mortierellomycotina</taxon>
        <taxon>Mortierellomycetes</taxon>
        <taxon>Mortierellales</taxon>
        <taxon>Mortierellaceae</taxon>
        <taxon>Lobosporangium</taxon>
    </lineage>
</organism>
<evidence type="ECO:0000313" key="2">
    <source>
        <dbReference type="EMBL" id="ORZ15503.1"/>
    </source>
</evidence>
<proteinExistence type="predicted"/>
<reference evidence="2 3" key="1">
    <citation type="submission" date="2016-07" db="EMBL/GenBank/DDBJ databases">
        <title>Pervasive Adenine N6-methylation of Active Genes in Fungi.</title>
        <authorList>
            <consortium name="DOE Joint Genome Institute"/>
            <person name="Mondo S.J."/>
            <person name="Dannebaum R.O."/>
            <person name="Kuo R.C."/>
            <person name="Labutti K."/>
            <person name="Haridas S."/>
            <person name="Kuo A."/>
            <person name="Salamov A."/>
            <person name="Ahrendt S.R."/>
            <person name="Lipzen A."/>
            <person name="Sullivan W."/>
            <person name="Andreopoulos W.B."/>
            <person name="Clum A."/>
            <person name="Lindquist E."/>
            <person name="Daum C."/>
            <person name="Ramamoorthy G.K."/>
            <person name="Gryganskyi A."/>
            <person name="Culley D."/>
            <person name="Magnuson J.K."/>
            <person name="James T.Y."/>
            <person name="O'Malley M.A."/>
            <person name="Stajich J.E."/>
            <person name="Spatafora J.W."/>
            <person name="Visel A."/>
            <person name="Grigoriev I.V."/>
        </authorList>
    </citation>
    <scope>NUCLEOTIDE SEQUENCE [LARGE SCALE GENOMIC DNA]</scope>
    <source>
        <strain evidence="2 3">NRRL 3116</strain>
    </source>
</reference>
<dbReference type="AlphaFoldDB" id="A0A1Y2GPQ2"/>
<dbReference type="GeneID" id="33569659"/>
<feature type="compositionally biased region" description="Low complexity" evidence="1">
    <location>
        <begin position="461"/>
        <end position="470"/>
    </location>
</feature>
<dbReference type="RefSeq" id="XP_021881251.1">
    <property type="nucleotide sequence ID" value="XM_022027816.1"/>
</dbReference>
<feature type="compositionally biased region" description="Low complexity" evidence="1">
    <location>
        <begin position="117"/>
        <end position="158"/>
    </location>
</feature>
<evidence type="ECO:0008006" key="4">
    <source>
        <dbReference type="Google" id="ProtNLM"/>
    </source>
</evidence>
<sequence>MDAFTPSSGEEVVTSLGPSLENLPLECIQVILEYLSNDCHALYSLLLMNKTWFQMVLPFLYRSPMALVDATWPKLSAYSQVLKKGPSSLTPQSPLLSPIPVEVQGANAGTVGETRSRSVSRNTTSESSTTSDGTATESVRSGRSQSNTRRTSTISSSNGGYGLGYAPRTHSRSSSHSSTRSWTGDAFHQGRNEAVLQKDQREKLVKRKKMQLLWVLLNCTLSEEEYEASVTMNAASSKTASDNDTEKDKAAAAVWASSTLLSQKLGLNLEIETEYFRPMVDYLAHYTHLHHPGLRLIIWKVFPSIDDAFRIEWRLLSHSPERIRELYLESVELQDMIPLIPKLEKLQRIKACCQEDWDVSGPIEFMKQHNKLFGTVRMMELEGYLPDKHETPMDERFSDLISQVEHLKVLELTGFESLKARLNTIPYKSLKVLKLNCGTLKPEYTPYTSITEEQQQHGLAGQTTGSSSGQDGRMPVSSFLSQCRQLEELLLDPVDEDVLEWAVQERRDFEAALLTSNLSSSSAIISTHNSPPTLIPLKILELSGEDSERVAMTVSQAAEAFQDTLEVIKANSYSYRYNRLLTPLSWRCLMPRLQVLKVVGRSNLPLDFQSFQYCPSLRILDLSKYSGMRACSEAALLNLKYLTKLEYLGLSSFDHLTDSTLRTILGCMPRLKHLRLAIGDSSTSSSAGGTLSTTTISSFMNPASSGTIKNTGSTRASGAFGSSAGTGTNGGGNSNSNSNSNGSGSGSGSGSASVSVSSTTNGNGGGIDLLKSPFASLSISSSSASSPVSNSLTASPVSQYVYSPYSHHHTPPPLPHSSSSFSTTISSPYLMNTTSTSSLVGSINSNSGGGVGDMASSAWSTSSLMDRFHLENNFLSLEGILDAIDGLSDSKDQLEKLSIVLGKLDFEDHYRRLEQYNQLHPDLEITVYRYAHAV</sequence>
<dbReference type="InterPro" id="IPR032675">
    <property type="entry name" value="LRR_dom_sf"/>
</dbReference>
<feature type="region of interest" description="Disordered" evidence="1">
    <location>
        <begin position="106"/>
        <end position="186"/>
    </location>
</feature>
<dbReference type="Gene3D" id="3.80.10.10">
    <property type="entry name" value="Ribonuclease Inhibitor"/>
    <property type="match status" value="1"/>
</dbReference>
<accession>A0A1Y2GPQ2</accession>
<dbReference type="OrthoDB" id="2330282at2759"/>
<feature type="region of interest" description="Disordered" evidence="1">
    <location>
        <begin position="452"/>
        <end position="474"/>
    </location>
</feature>
<dbReference type="SUPFAM" id="SSF52047">
    <property type="entry name" value="RNI-like"/>
    <property type="match status" value="1"/>
</dbReference>
<gene>
    <name evidence="2" type="ORF">BCR41DRAFT_386629</name>
</gene>
<evidence type="ECO:0000256" key="1">
    <source>
        <dbReference type="SAM" id="MobiDB-lite"/>
    </source>
</evidence>
<comment type="caution">
    <text evidence="2">The sequence shown here is derived from an EMBL/GenBank/DDBJ whole genome shotgun (WGS) entry which is preliminary data.</text>
</comment>